<feature type="domain" description="BON" evidence="3">
    <location>
        <begin position="54"/>
        <end position="124"/>
    </location>
</feature>
<evidence type="ECO:0000313" key="4">
    <source>
        <dbReference type="EMBL" id="QCP52044.1"/>
    </source>
</evidence>
<dbReference type="Gene3D" id="3.30.1340.30">
    <property type="match status" value="1"/>
</dbReference>
<dbReference type="AlphaFoldDB" id="A0A4P8IXX2"/>
<gene>
    <name evidence="4" type="ORF">FAZ95_22885</name>
</gene>
<dbReference type="InterPro" id="IPR007055">
    <property type="entry name" value="BON_dom"/>
</dbReference>
<dbReference type="Proteomes" id="UP000298656">
    <property type="component" value="Chromosome 2"/>
</dbReference>
<dbReference type="OrthoDB" id="9113103at2"/>
<keyword evidence="5" id="KW-1185">Reference proteome</keyword>
<feature type="region of interest" description="Disordered" evidence="1">
    <location>
        <begin position="26"/>
        <end position="50"/>
    </location>
</feature>
<feature type="compositionally biased region" description="Polar residues" evidence="1">
    <location>
        <begin position="39"/>
        <end position="50"/>
    </location>
</feature>
<organism evidence="4 5">
    <name type="scientific">Trinickia violacea</name>
    <dbReference type="NCBI Taxonomy" id="2571746"/>
    <lineage>
        <taxon>Bacteria</taxon>
        <taxon>Pseudomonadati</taxon>
        <taxon>Pseudomonadota</taxon>
        <taxon>Betaproteobacteria</taxon>
        <taxon>Burkholderiales</taxon>
        <taxon>Burkholderiaceae</taxon>
        <taxon>Trinickia</taxon>
    </lineage>
</organism>
<dbReference type="KEGG" id="tvl:FAZ95_22885"/>
<keyword evidence="2" id="KW-0732">Signal</keyword>
<dbReference type="Pfam" id="PF04972">
    <property type="entry name" value="BON"/>
    <property type="match status" value="1"/>
</dbReference>
<accession>A0A4P8IXX2</accession>
<protein>
    <submittedName>
        <fullName evidence="4">BON domain-containing protein</fullName>
    </submittedName>
</protein>
<reference evidence="4 5" key="1">
    <citation type="submission" date="2019-05" db="EMBL/GenBank/DDBJ databases">
        <title>Burkholderia sp. DHOD12, isolated from subtropical forest soil.</title>
        <authorList>
            <person name="Gao Z.-H."/>
            <person name="Qiu L.-H."/>
        </authorList>
    </citation>
    <scope>NUCLEOTIDE SEQUENCE [LARGE SCALE GENOMIC DNA]</scope>
    <source>
        <strain evidence="4 5">DHOD12</strain>
    </source>
</reference>
<feature type="chain" id="PRO_5020600340" evidence="2">
    <location>
        <begin position="23"/>
        <end position="126"/>
    </location>
</feature>
<feature type="signal peptide" evidence="2">
    <location>
        <begin position="1"/>
        <end position="22"/>
    </location>
</feature>
<dbReference type="RefSeq" id="WP_137334817.1">
    <property type="nucleotide sequence ID" value="NZ_CP040078.1"/>
</dbReference>
<sequence length="126" mass="12800">MRTTYRAVLCAFAGLLSTVALAQGPASNTSAPNGATAASEASQPGASNKSARAANRLFAKKIHQVLNKTKGLAGADIAVFANARTGDVVLGGFIDTQDQEHIATDAAGKVPGVKSVTSKIVLRPPL</sequence>
<evidence type="ECO:0000313" key="5">
    <source>
        <dbReference type="Proteomes" id="UP000298656"/>
    </source>
</evidence>
<proteinExistence type="predicted"/>
<evidence type="ECO:0000259" key="3">
    <source>
        <dbReference type="PROSITE" id="PS50914"/>
    </source>
</evidence>
<dbReference type="EMBL" id="CP040078">
    <property type="protein sequence ID" value="QCP52044.1"/>
    <property type="molecule type" value="Genomic_DNA"/>
</dbReference>
<name>A0A4P8IXX2_9BURK</name>
<evidence type="ECO:0000256" key="2">
    <source>
        <dbReference type="SAM" id="SignalP"/>
    </source>
</evidence>
<evidence type="ECO:0000256" key="1">
    <source>
        <dbReference type="SAM" id="MobiDB-lite"/>
    </source>
</evidence>
<dbReference type="PROSITE" id="PS50914">
    <property type="entry name" value="BON"/>
    <property type="match status" value="1"/>
</dbReference>